<comment type="caution">
    <text evidence="4">The sequence shown here is derived from an EMBL/GenBank/DDBJ whole genome shotgun (WGS) entry which is preliminary data.</text>
</comment>
<keyword evidence="2" id="KW-0378">Hydrolase</keyword>
<evidence type="ECO:0000313" key="4">
    <source>
        <dbReference type="EMBL" id="KAH7269826.1"/>
    </source>
</evidence>
<protein>
    <submittedName>
        <fullName evidence="4">Amidase signature domain-containing protein</fullName>
    </submittedName>
</protein>
<evidence type="ECO:0000256" key="2">
    <source>
        <dbReference type="ARBA" id="ARBA00022801"/>
    </source>
</evidence>
<dbReference type="InterPro" id="IPR036928">
    <property type="entry name" value="AS_sf"/>
</dbReference>
<gene>
    <name evidence="4" type="ORF">BKA55DRAFT_588425</name>
</gene>
<dbReference type="RefSeq" id="XP_046056594.1">
    <property type="nucleotide sequence ID" value="XM_046194787.1"/>
</dbReference>
<evidence type="ECO:0000313" key="5">
    <source>
        <dbReference type="Proteomes" id="UP000720189"/>
    </source>
</evidence>
<comment type="similarity">
    <text evidence="1">Belongs to the amidase family.</text>
</comment>
<sequence>MTKTVTATRHHQGVGRTDIGDSKTFYAHLTVTNVVEWHYKNGQLSVRQIEITDSEPSQLLKMLASGVWTAQEVLLAFIARTIIAHHLTNPLTDPMFDRGFRRAIELDDYHRRTGKTVGPLHGLPISLKDVFNVQGMPTTLGFVARANVHPLHSDELVNRLSAAGAIFYCKTNIPQSLMSGECHNFLFGRTATPYNTTLSAGGPSGGEGSLIALGGSPLGIGTDIAGSIRTPANFNGIYGLCPTHGRFPLHDAEQANAGYLINGVAGPLSRSIDGLEVYARTLLSIKPWEWDSACERLPWDEQAYQETLRIGLSGKHQLFQVVDVQLFDGTEGMWEMITRIFNADGGNAVREEIAKSGEPISEEIELANPGDAMSIRQLLDHGKKILRIRQKILSKWQSTSSLTATGRPVDVFILPSGCHVAPPHGTMKYWLYEAISNILDWTCATIPVGYVDPLEDPKPSKGGQFKPLSSFDRDNWDLYSPELYANAPICLQILGQKFTEEKILACLRVIEASLMVSKQEERNQDV</sequence>
<organism evidence="4 5">
    <name type="scientific">Fusarium redolens</name>
    <dbReference type="NCBI Taxonomy" id="48865"/>
    <lineage>
        <taxon>Eukaryota</taxon>
        <taxon>Fungi</taxon>
        <taxon>Dikarya</taxon>
        <taxon>Ascomycota</taxon>
        <taxon>Pezizomycotina</taxon>
        <taxon>Sordariomycetes</taxon>
        <taxon>Hypocreomycetidae</taxon>
        <taxon>Hypocreales</taxon>
        <taxon>Nectriaceae</taxon>
        <taxon>Fusarium</taxon>
        <taxon>Fusarium redolens species complex</taxon>
    </lineage>
</organism>
<dbReference type="EMBL" id="JAGMUX010000001">
    <property type="protein sequence ID" value="KAH7269826.1"/>
    <property type="molecule type" value="Genomic_DNA"/>
</dbReference>
<proteinExistence type="inferred from homology"/>
<dbReference type="SUPFAM" id="SSF75304">
    <property type="entry name" value="Amidase signature (AS) enzymes"/>
    <property type="match status" value="1"/>
</dbReference>
<dbReference type="PANTHER" id="PTHR46072">
    <property type="entry name" value="AMIDASE-RELATED-RELATED"/>
    <property type="match status" value="1"/>
</dbReference>
<dbReference type="GO" id="GO:0016787">
    <property type="term" value="F:hydrolase activity"/>
    <property type="evidence" value="ECO:0007669"/>
    <property type="project" value="UniProtKB-KW"/>
</dbReference>
<dbReference type="Proteomes" id="UP000720189">
    <property type="component" value="Unassembled WGS sequence"/>
</dbReference>
<dbReference type="Pfam" id="PF01425">
    <property type="entry name" value="Amidase"/>
    <property type="match status" value="1"/>
</dbReference>
<reference evidence="4" key="1">
    <citation type="journal article" date="2021" name="Nat. Commun.">
        <title>Genetic determinants of endophytism in the Arabidopsis root mycobiome.</title>
        <authorList>
            <person name="Mesny F."/>
            <person name="Miyauchi S."/>
            <person name="Thiergart T."/>
            <person name="Pickel B."/>
            <person name="Atanasova L."/>
            <person name="Karlsson M."/>
            <person name="Huettel B."/>
            <person name="Barry K.W."/>
            <person name="Haridas S."/>
            <person name="Chen C."/>
            <person name="Bauer D."/>
            <person name="Andreopoulos W."/>
            <person name="Pangilinan J."/>
            <person name="LaButti K."/>
            <person name="Riley R."/>
            <person name="Lipzen A."/>
            <person name="Clum A."/>
            <person name="Drula E."/>
            <person name="Henrissat B."/>
            <person name="Kohler A."/>
            <person name="Grigoriev I.V."/>
            <person name="Martin F.M."/>
            <person name="Hacquard S."/>
        </authorList>
    </citation>
    <scope>NUCLEOTIDE SEQUENCE</scope>
    <source>
        <strain evidence="4">MPI-CAGE-AT-0023</strain>
    </source>
</reference>
<name>A0A9P9R836_FUSRE</name>
<dbReference type="PANTHER" id="PTHR46072:SF11">
    <property type="entry name" value="AMIDASE-RELATED"/>
    <property type="match status" value="1"/>
</dbReference>
<dbReference type="InterPro" id="IPR023631">
    <property type="entry name" value="Amidase_dom"/>
</dbReference>
<keyword evidence="5" id="KW-1185">Reference proteome</keyword>
<dbReference type="Gene3D" id="3.90.1300.10">
    <property type="entry name" value="Amidase signature (AS) domain"/>
    <property type="match status" value="1"/>
</dbReference>
<dbReference type="PIRSF" id="PIRSF001221">
    <property type="entry name" value="Amidase_fungi"/>
    <property type="match status" value="1"/>
</dbReference>
<accession>A0A9P9R836</accession>
<feature type="domain" description="Amidase" evidence="3">
    <location>
        <begin position="72"/>
        <end position="316"/>
    </location>
</feature>
<dbReference type="GeneID" id="70224741"/>
<dbReference type="OrthoDB" id="6428749at2759"/>
<evidence type="ECO:0000256" key="1">
    <source>
        <dbReference type="ARBA" id="ARBA00009199"/>
    </source>
</evidence>
<dbReference type="AlphaFoldDB" id="A0A9P9R836"/>
<evidence type="ECO:0000259" key="3">
    <source>
        <dbReference type="Pfam" id="PF01425"/>
    </source>
</evidence>